<reference evidence="3" key="2">
    <citation type="submission" date="2023-07" db="EMBL/GenBank/DDBJ databases">
        <authorList>
            <consortium name="Lawrence Berkeley National Laboratory"/>
            <person name="Haridas S."/>
            <person name="Hensen N."/>
            <person name="Bonometti L."/>
            <person name="Westerberg I."/>
            <person name="Brannstrom I.O."/>
            <person name="Guillou S."/>
            <person name="Cros-Aarteil S."/>
            <person name="Calhoun S."/>
            <person name="Kuo A."/>
            <person name="Mondo S."/>
            <person name="Pangilinan J."/>
            <person name="Riley R."/>
            <person name="LaButti K."/>
            <person name="Andreopoulos B."/>
            <person name="Lipzen A."/>
            <person name="Chen C."/>
            <person name="Yanf M."/>
            <person name="Daum C."/>
            <person name="Ng V."/>
            <person name="Clum A."/>
            <person name="Steindorff A."/>
            <person name="Ohm R."/>
            <person name="Martin F."/>
            <person name="Silar P."/>
            <person name="Natvig D."/>
            <person name="Lalanne C."/>
            <person name="Gautier V."/>
            <person name="Ament-velasquez S.L."/>
            <person name="Kruys A."/>
            <person name="Hutchinson M.I."/>
            <person name="Powell A.J."/>
            <person name="Barry K."/>
            <person name="Miller A.N."/>
            <person name="Grigoriev I.V."/>
            <person name="Debuchy R."/>
            <person name="Gladieux P."/>
            <person name="Thoren M.H."/>
            <person name="Johannesson H."/>
        </authorList>
    </citation>
    <scope>NUCLEOTIDE SEQUENCE</scope>
    <source>
        <strain evidence="3">FGSC 1904</strain>
    </source>
</reference>
<accession>A0AAE0P2R1</accession>
<evidence type="ECO:0000256" key="2">
    <source>
        <dbReference type="SAM" id="Phobius"/>
    </source>
</evidence>
<evidence type="ECO:0000313" key="3">
    <source>
        <dbReference type="EMBL" id="KAK3391920.1"/>
    </source>
</evidence>
<feature type="transmembrane region" description="Helical" evidence="2">
    <location>
        <begin position="170"/>
        <end position="193"/>
    </location>
</feature>
<feature type="compositionally biased region" description="Low complexity" evidence="1">
    <location>
        <begin position="412"/>
        <end position="422"/>
    </location>
</feature>
<dbReference type="AlphaFoldDB" id="A0AAE0P2R1"/>
<dbReference type="Proteomes" id="UP001281003">
    <property type="component" value="Unassembled WGS sequence"/>
</dbReference>
<keyword evidence="4" id="KW-1185">Reference proteome</keyword>
<reference evidence="3" key="1">
    <citation type="journal article" date="2023" name="Mol. Phylogenet. Evol.">
        <title>Genome-scale phylogeny and comparative genomics of the fungal order Sordariales.</title>
        <authorList>
            <person name="Hensen N."/>
            <person name="Bonometti L."/>
            <person name="Westerberg I."/>
            <person name="Brannstrom I.O."/>
            <person name="Guillou S."/>
            <person name="Cros-Aarteil S."/>
            <person name="Calhoun S."/>
            <person name="Haridas S."/>
            <person name="Kuo A."/>
            <person name="Mondo S."/>
            <person name="Pangilinan J."/>
            <person name="Riley R."/>
            <person name="LaButti K."/>
            <person name="Andreopoulos B."/>
            <person name="Lipzen A."/>
            <person name="Chen C."/>
            <person name="Yan M."/>
            <person name="Daum C."/>
            <person name="Ng V."/>
            <person name="Clum A."/>
            <person name="Steindorff A."/>
            <person name="Ohm R.A."/>
            <person name="Martin F."/>
            <person name="Silar P."/>
            <person name="Natvig D.O."/>
            <person name="Lalanne C."/>
            <person name="Gautier V."/>
            <person name="Ament-Velasquez S.L."/>
            <person name="Kruys A."/>
            <person name="Hutchinson M.I."/>
            <person name="Powell A.J."/>
            <person name="Barry K."/>
            <person name="Miller A.N."/>
            <person name="Grigoriev I.V."/>
            <person name="Debuchy R."/>
            <person name="Gladieux P."/>
            <person name="Hiltunen Thoren M."/>
            <person name="Johannesson H."/>
        </authorList>
    </citation>
    <scope>NUCLEOTIDE SEQUENCE</scope>
    <source>
        <strain evidence="3">FGSC 1904</strain>
    </source>
</reference>
<feature type="compositionally biased region" description="Low complexity" evidence="1">
    <location>
        <begin position="430"/>
        <end position="441"/>
    </location>
</feature>
<protein>
    <submittedName>
        <fullName evidence="3">Uncharacterized protein</fullName>
    </submittedName>
</protein>
<gene>
    <name evidence="3" type="ORF">B0T20DRAFT_422568</name>
</gene>
<keyword evidence="2" id="KW-0472">Membrane</keyword>
<keyword evidence="2" id="KW-1133">Transmembrane helix</keyword>
<feature type="compositionally biased region" description="Low complexity" evidence="1">
    <location>
        <begin position="495"/>
        <end position="515"/>
    </location>
</feature>
<sequence length="571" mass="62396">MAPVALESEPRLLPLVLAGSHITTSLYLTYIIGLGLYRSYAQLGPAQDTRGRISQRQKLVTAFGSLSLLSLGSAIKSALEYLTLSYKVWASERGIPILQTLSGGFSLENLTLDHVRAWLNDTPLYLDALEIVAEKARRLWWGQQLDLATLSWTMLLAVEGRRRKIPFLWAYVLLAHLVNLSFAQNLFYVAMLLTPAPIDNTHRSGLSKLLARAFPPKPTNWSPKPALFHVLLVLNYLVMFWVPRTAGGVNFPSAVAISKALSLSPLILPAIIPKSWGNIHTEPHNTYRSLTKLFNLMSVASLLLHGKTSIAGLWYNLPGSYKHRHSVRIPFDIEKRSAWERSTTAMEKILGSMTDHPAVAAAGKDVLLCAFSLGIWAAVRALDVDHMLQAVAPFYSHKDQTQKAMLPPPRPTVTEEMGGTTEPEPEPISESEASRPSSSSGLTMKLRDRGKHVSSKLADSLETSPNGTQAPRRRGRPRKIKQEPTPEAELGTIDEVVPAEPEPSEVVADSAAADDATYEPTPAVKRQVVEGDVLPDDEFDWESAALAWGLTALGGLGAGASAVYGAECVSR</sequence>
<proteinExistence type="predicted"/>
<feature type="region of interest" description="Disordered" evidence="1">
    <location>
        <begin position="398"/>
        <end position="521"/>
    </location>
</feature>
<comment type="caution">
    <text evidence="3">The sequence shown here is derived from an EMBL/GenBank/DDBJ whole genome shotgun (WGS) entry which is preliminary data.</text>
</comment>
<feature type="transmembrane region" description="Helical" evidence="2">
    <location>
        <begin position="12"/>
        <end position="37"/>
    </location>
</feature>
<organism evidence="3 4">
    <name type="scientific">Sordaria brevicollis</name>
    <dbReference type="NCBI Taxonomy" id="83679"/>
    <lineage>
        <taxon>Eukaryota</taxon>
        <taxon>Fungi</taxon>
        <taxon>Dikarya</taxon>
        <taxon>Ascomycota</taxon>
        <taxon>Pezizomycotina</taxon>
        <taxon>Sordariomycetes</taxon>
        <taxon>Sordariomycetidae</taxon>
        <taxon>Sordariales</taxon>
        <taxon>Sordariaceae</taxon>
        <taxon>Sordaria</taxon>
    </lineage>
</organism>
<dbReference type="EMBL" id="JAUTDP010000012">
    <property type="protein sequence ID" value="KAK3391920.1"/>
    <property type="molecule type" value="Genomic_DNA"/>
</dbReference>
<name>A0AAE0P2R1_SORBR</name>
<keyword evidence="2" id="KW-0812">Transmembrane</keyword>
<evidence type="ECO:0000256" key="1">
    <source>
        <dbReference type="SAM" id="MobiDB-lite"/>
    </source>
</evidence>
<evidence type="ECO:0000313" key="4">
    <source>
        <dbReference type="Proteomes" id="UP001281003"/>
    </source>
</evidence>